<dbReference type="OrthoDB" id="10039566at2759"/>
<dbReference type="RefSeq" id="XP_025359616.1">
    <property type="nucleotide sequence ID" value="XM_025504120.1"/>
</dbReference>
<reference evidence="2 3" key="1">
    <citation type="journal article" date="2018" name="Mol. Biol. Evol.">
        <title>Broad Genomic Sampling Reveals a Smut Pathogenic Ancestry of the Fungal Clade Ustilaginomycotina.</title>
        <authorList>
            <person name="Kijpornyongpan T."/>
            <person name="Mondo S.J."/>
            <person name="Barry K."/>
            <person name="Sandor L."/>
            <person name="Lee J."/>
            <person name="Lipzen A."/>
            <person name="Pangilinan J."/>
            <person name="LaButti K."/>
            <person name="Hainaut M."/>
            <person name="Henrissat B."/>
            <person name="Grigoriev I.V."/>
            <person name="Spatafora J.W."/>
            <person name="Aime M.C."/>
        </authorList>
    </citation>
    <scope>NUCLEOTIDE SEQUENCE [LARGE SCALE GENOMIC DNA]</scope>
    <source>
        <strain evidence="2 3">MCA 5214</strain>
    </source>
</reference>
<feature type="non-terminal residue" evidence="2">
    <location>
        <position position="1"/>
    </location>
</feature>
<accession>A0A316UJ97</accession>
<dbReference type="Proteomes" id="UP000245884">
    <property type="component" value="Unassembled WGS sequence"/>
</dbReference>
<evidence type="ECO:0000256" key="1">
    <source>
        <dbReference type="SAM" id="MobiDB-lite"/>
    </source>
</evidence>
<proteinExistence type="predicted"/>
<feature type="compositionally biased region" description="Polar residues" evidence="1">
    <location>
        <begin position="398"/>
        <end position="419"/>
    </location>
</feature>
<sequence>PITKACLWTLGGLIALLVVLTAIESSHLFLSTLSAPTEDQQARILDEALVLKGPDSVRLLNISDDGIQVQIDGRLGLDPDRALDIWLGQRARTSWWKNRDRHIVEWALAKVAGVKVELGQLTIAEPDWAKDHPRSDVDSSIEVAAKPASPPPRDLLAFNIDPLLVPLPELLRTSSEDDDADDPVLGGNSTRRARLTMRPLNLTLLFKPVTPAPYLAQLGQRAVKQGDATLDINVRSLSVRGLTWAQMGEKKKGSSWIPRFINLGQKDITKRVRQQIPKLDVGNSTDEFLNLTRYDFFEINGGSDAVEAAGQKALGIRAYAEAKNPLGNLLKGSVRYSLPFGVFLPAAGANDSLALASKPIDTVLLAVIASDPFELDGQEKLQLQLEGRVVPPPPSGGALQTEQSQPAAPQHVFSASHSPPRSLASPSEDALGNFLSRFLRGEANTVYVRGGSPFEHPDPTLPGAGSPDLPGWLSSALSVMDVPISFPGSKVTDLIKNVTIQDLKIKTHPWSKEKLLFSGTILGELSMPGELAAVDVEIRYLWPDILIYDGKPPSMKHPGDGDGDDDDDGGDDDDDDDTSVRDGDEDDGGEPLPSPLPKRAFGRVRPHSWANATTTPDPDDPSPLPRKILRSQLVDVPFTVLPGRSKEFRSYSWKLITGEGAETGIEGSSKVKIWNSGLGDLEISKLPVSGAFIVGKR</sequence>
<gene>
    <name evidence="2" type="ORF">BDZ90DRAFT_211627</name>
</gene>
<dbReference type="AlphaFoldDB" id="A0A316UJ97"/>
<evidence type="ECO:0000313" key="3">
    <source>
        <dbReference type="Proteomes" id="UP000245884"/>
    </source>
</evidence>
<name>A0A316UJ97_9BASI</name>
<keyword evidence="3" id="KW-1185">Reference proteome</keyword>
<organism evidence="2 3">
    <name type="scientific">Jaminaea rosea</name>
    <dbReference type="NCBI Taxonomy" id="1569628"/>
    <lineage>
        <taxon>Eukaryota</taxon>
        <taxon>Fungi</taxon>
        <taxon>Dikarya</taxon>
        <taxon>Basidiomycota</taxon>
        <taxon>Ustilaginomycotina</taxon>
        <taxon>Exobasidiomycetes</taxon>
        <taxon>Microstromatales</taxon>
        <taxon>Microstromatales incertae sedis</taxon>
        <taxon>Jaminaea</taxon>
    </lineage>
</organism>
<protein>
    <submittedName>
        <fullName evidence="2">Uncharacterized protein</fullName>
    </submittedName>
</protein>
<dbReference type="GeneID" id="37025943"/>
<feature type="region of interest" description="Disordered" evidence="1">
    <location>
        <begin position="387"/>
        <end position="427"/>
    </location>
</feature>
<feature type="non-terminal residue" evidence="2">
    <location>
        <position position="697"/>
    </location>
</feature>
<feature type="compositionally biased region" description="Acidic residues" evidence="1">
    <location>
        <begin position="561"/>
        <end position="589"/>
    </location>
</feature>
<feature type="region of interest" description="Disordered" evidence="1">
    <location>
        <begin position="551"/>
        <end position="626"/>
    </location>
</feature>
<dbReference type="STRING" id="1569628.A0A316UJ97"/>
<evidence type="ECO:0000313" key="2">
    <source>
        <dbReference type="EMBL" id="PWN25004.1"/>
    </source>
</evidence>
<dbReference type="EMBL" id="KZ819678">
    <property type="protein sequence ID" value="PWN25004.1"/>
    <property type="molecule type" value="Genomic_DNA"/>
</dbReference>